<dbReference type="NCBIfam" id="NF005457">
    <property type="entry name" value="PRK07051.1"/>
    <property type="match status" value="1"/>
</dbReference>
<dbReference type="InterPro" id="IPR011053">
    <property type="entry name" value="Single_hybrid_motif"/>
</dbReference>
<dbReference type="PANTHER" id="PTHR45266:SF3">
    <property type="entry name" value="OXALOACETATE DECARBOXYLASE ALPHA CHAIN"/>
    <property type="match status" value="1"/>
</dbReference>
<comment type="pathway">
    <text evidence="4">Lipid metabolism; fatty acid biosynthesis.</text>
</comment>
<accession>A1WRL9</accession>
<keyword evidence="3 4" id="KW-0092">Biotin</keyword>
<keyword evidence="7" id="KW-1185">Reference proteome</keyword>
<dbReference type="GeneID" id="76462871"/>
<evidence type="ECO:0000256" key="2">
    <source>
        <dbReference type="ARBA" id="ARBA00017562"/>
    </source>
</evidence>
<comment type="function">
    <text evidence="1 4">This protein is a component of the acetyl coenzyme A carboxylase complex; first, biotin carboxylase catalyzes the carboxylation of the carrier protein and then the transcarboxylase transfers the carboxyl group to form malonyl-CoA.</text>
</comment>
<dbReference type="CDD" id="cd06850">
    <property type="entry name" value="biotinyl_domain"/>
    <property type="match status" value="1"/>
</dbReference>
<feature type="domain" description="Lipoyl-binding" evidence="5">
    <location>
        <begin position="1"/>
        <end position="79"/>
    </location>
</feature>
<dbReference type="RefSeq" id="WP_011812260.1">
    <property type="nucleotide sequence ID" value="NC_008786.1"/>
</dbReference>
<evidence type="ECO:0000313" key="6">
    <source>
        <dbReference type="EMBL" id="ABM60276.1"/>
    </source>
</evidence>
<evidence type="ECO:0000256" key="4">
    <source>
        <dbReference type="RuleBase" id="RU364072"/>
    </source>
</evidence>
<keyword evidence="4" id="KW-0443">Lipid metabolism</keyword>
<gene>
    <name evidence="6" type="ordered locus">Veis_4578</name>
</gene>
<keyword evidence="4" id="KW-0444">Lipid biosynthesis</keyword>
<evidence type="ECO:0000313" key="7">
    <source>
        <dbReference type="Proteomes" id="UP000000374"/>
    </source>
</evidence>
<dbReference type="Gene3D" id="2.40.50.100">
    <property type="match status" value="1"/>
</dbReference>
<dbReference type="STRING" id="391735.Veis_4578"/>
<dbReference type="GO" id="GO:0003989">
    <property type="term" value="F:acetyl-CoA carboxylase activity"/>
    <property type="evidence" value="ECO:0007669"/>
    <property type="project" value="InterPro"/>
</dbReference>
<dbReference type="SUPFAM" id="SSF51230">
    <property type="entry name" value="Single hybrid motif"/>
    <property type="match status" value="1"/>
</dbReference>
<evidence type="ECO:0000256" key="3">
    <source>
        <dbReference type="ARBA" id="ARBA00023267"/>
    </source>
</evidence>
<dbReference type="InterPro" id="IPR050709">
    <property type="entry name" value="Biotin_Carboxyl_Carrier/Decarb"/>
</dbReference>
<dbReference type="PANTHER" id="PTHR45266">
    <property type="entry name" value="OXALOACETATE DECARBOXYLASE ALPHA CHAIN"/>
    <property type="match status" value="1"/>
</dbReference>
<dbReference type="EMBL" id="CP000542">
    <property type="protein sequence ID" value="ABM60276.1"/>
    <property type="molecule type" value="Genomic_DNA"/>
</dbReference>
<dbReference type="Proteomes" id="UP000000374">
    <property type="component" value="Chromosome"/>
</dbReference>
<evidence type="ECO:0000259" key="5">
    <source>
        <dbReference type="PROSITE" id="PS50968"/>
    </source>
</evidence>
<dbReference type="Pfam" id="PF00364">
    <property type="entry name" value="Biotin_lipoyl"/>
    <property type="match status" value="1"/>
</dbReference>
<proteinExistence type="predicted"/>
<protein>
    <recommendedName>
        <fullName evidence="2 4">Biotin carboxyl carrier protein of acetyl-CoA carboxylase</fullName>
    </recommendedName>
</protein>
<dbReference type="GO" id="GO:0006633">
    <property type="term" value="P:fatty acid biosynthetic process"/>
    <property type="evidence" value="ECO:0007669"/>
    <property type="project" value="UniProtKB-UniPathway"/>
</dbReference>
<sequence length="81" mass="8657">MPQIEVLSPLPGIFYRQAAPDAPPYVTEGSRVRVGDVLGLIEVMKQFSEVSAEVDGAVLRFAVGNGDAVEPGQTLLFIETP</sequence>
<dbReference type="KEGG" id="vei:Veis_4578"/>
<organism evidence="6 7">
    <name type="scientific">Verminephrobacter eiseniae (strain EF01-2)</name>
    <dbReference type="NCBI Taxonomy" id="391735"/>
    <lineage>
        <taxon>Bacteria</taxon>
        <taxon>Pseudomonadati</taxon>
        <taxon>Pseudomonadota</taxon>
        <taxon>Betaproteobacteria</taxon>
        <taxon>Burkholderiales</taxon>
        <taxon>Comamonadaceae</taxon>
        <taxon>Verminephrobacter</taxon>
    </lineage>
</organism>
<dbReference type="OrthoDB" id="5297413at2"/>
<dbReference type="eggNOG" id="COG0511">
    <property type="taxonomic scope" value="Bacteria"/>
</dbReference>
<dbReference type="InterPro" id="IPR001249">
    <property type="entry name" value="AcCoA_biotinCC"/>
</dbReference>
<keyword evidence="4" id="KW-0275">Fatty acid biosynthesis</keyword>
<dbReference type="PRINTS" id="PR01071">
    <property type="entry name" value="ACOABIOTINCC"/>
</dbReference>
<dbReference type="PROSITE" id="PS50968">
    <property type="entry name" value="BIOTINYL_LIPOYL"/>
    <property type="match status" value="1"/>
</dbReference>
<keyword evidence="4" id="KW-0276">Fatty acid metabolism</keyword>
<dbReference type="UniPathway" id="UPA00094"/>
<dbReference type="InterPro" id="IPR000089">
    <property type="entry name" value="Biotin_lipoyl"/>
</dbReference>
<name>A1WRL9_VEREI</name>
<reference evidence="7" key="1">
    <citation type="submission" date="2006-12" db="EMBL/GenBank/DDBJ databases">
        <title>Complete sequence of chromosome 1 of Verminephrobacter eiseniae EF01-2.</title>
        <authorList>
            <person name="Copeland A."/>
            <person name="Lucas S."/>
            <person name="Lapidus A."/>
            <person name="Barry K."/>
            <person name="Detter J.C."/>
            <person name="Glavina del Rio T."/>
            <person name="Dalin E."/>
            <person name="Tice H."/>
            <person name="Pitluck S."/>
            <person name="Chertkov O."/>
            <person name="Brettin T."/>
            <person name="Bruce D."/>
            <person name="Han C."/>
            <person name="Tapia R."/>
            <person name="Gilna P."/>
            <person name="Schmutz J."/>
            <person name="Larimer F."/>
            <person name="Land M."/>
            <person name="Hauser L."/>
            <person name="Kyrpides N."/>
            <person name="Kim E."/>
            <person name="Stahl D."/>
            <person name="Richardson P."/>
        </authorList>
    </citation>
    <scope>NUCLEOTIDE SEQUENCE [LARGE SCALE GENOMIC DNA]</scope>
    <source>
        <strain evidence="7">EF01-2</strain>
    </source>
</reference>
<dbReference type="AlphaFoldDB" id="A1WRL9"/>
<evidence type="ECO:0000256" key="1">
    <source>
        <dbReference type="ARBA" id="ARBA00003761"/>
    </source>
</evidence>
<dbReference type="HOGENOM" id="CLU_016733_9_0_4"/>
<dbReference type="GO" id="GO:0009317">
    <property type="term" value="C:acetyl-CoA carboxylase complex"/>
    <property type="evidence" value="ECO:0007669"/>
    <property type="project" value="InterPro"/>
</dbReference>